<keyword evidence="1" id="KW-0732">Signal</keyword>
<evidence type="ECO:0000313" key="3">
    <source>
        <dbReference type="Proteomes" id="UP000182743"/>
    </source>
</evidence>
<dbReference type="RefSeq" id="WP_071520569.1">
    <property type="nucleotide sequence ID" value="NZ_CP017237.1"/>
</dbReference>
<protein>
    <submittedName>
        <fullName evidence="2">Uncharacterized protein</fullName>
    </submittedName>
</protein>
<accession>A0A1J5JL09</accession>
<feature type="signal peptide" evidence="1">
    <location>
        <begin position="1"/>
        <end position="26"/>
    </location>
</feature>
<name>A0A1J5JL09_NEOTH</name>
<comment type="caution">
    <text evidence="2">The sequence shown here is derived from an EMBL/GenBank/DDBJ whole genome shotgun (WGS) entry which is preliminary data.</text>
</comment>
<reference evidence="2 3" key="1">
    <citation type="submission" date="2016-08" db="EMBL/GenBank/DDBJ databases">
        <title>Genome-based comparison of Moorella thermoacetic strains.</title>
        <authorList>
            <person name="Poehlein A."/>
            <person name="Bengelsdorf F.R."/>
            <person name="Esser C."/>
            <person name="Duerre P."/>
            <person name="Daniel R."/>
        </authorList>
    </citation>
    <scope>NUCLEOTIDE SEQUENCE [LARGE SCALE GENOMIC DNA]</scope>
    <source>
        <strain evidence="2 3">DSM 11768</strain>
    </source>
</reference>
<organism evidence="2 3">
    <name type="scientific">Neomoorella thermoacetica</name>
    <name type="common">Clostridium thermoaceticum</name>
    <dbReference type="NCBI Taxonomy" id="1525"/>
    <lineage>
        <taxon>Bacteria</taxon>
        <taxon>Bacillati</taxon>
        <taxon>Bacillota</taxon>
        <taxon>Clostridia</taxon>
        <taxon>Neomoorellales</taxon>
        <taxon>Neomoorellaceae</taxon>
        <taxon>Neomoorella</taxon>
    </lineage>
</organism>
<dbReference type="Proteomes" id="UP000182743">
    <property type="component" value="Unassembled WGS sequence"/>
</dbReference>
<feature type="chain" id="PRO_5043148001" evidence="1">
    <location>
        <begin position="27"/>
        <end position="171"/>
    </location>
</feature>
<evidence type="ECO:0000256" key="1">
    <source>
        <dbReference type="SAM" id="SignalP"/>
    </source>
</evidence>
<sequence>MSKYNRLLSSILFIMIIFFISNTAFASFNYGNDEATFYVNNEGYIYPVKITNYTYEEWKQYDRFDNIVYYHVNDGLIKNGKNMPFDIVTYPLPTTQLFTNGSNTDTIMGNEWVPKDVLYPSYDIYYGGEITKNIYLPIGYNAACRSDYGFEALSDIGSLGTFSTYQSFSLW</sequence>
<dbReference type="AlphaFoldDB" id="A0A1J5JL09"/>
<evidence type="ECO:0000313" key="2">
    <source>
        <dbReference type="EMBL" id="OIQ09444.1"/>
    </source>
</evidence>
<proteinExistence type="predicted"/>
<dbReference type="EMBL" id="MIHH01000003">
    <property type="protein sequence ID" value="OIQ09444.1"/>
    <property type="molecule type" value="Genomic_DNA"/>
</dbReference>
<gene>
    <name evidence="2" type="ORF">MOOR_08220</name>
</gene>